<dbReference type="GO" id="GO:0000139">
    <property type="term" value="C:Golgi membrane"/>
    <property type="evidence" value="ECO:0007669"/>
    <property type="project" value="UniProtKB-SubCell"/>
</dbReference>
<evidence type="ECO:0000256" key="13">
    <source>
        <dbReference type="ARBA" id="ARBA00038949"/>
    </source>
</evidence>
<dbReference type="GO" id="GO:0003827">
    <property type="term" value="F:alpha-1,3-mannosylglycoprotein 2-beta-N-acetylglucosaminyltransferase activity"/>
    <property type="evidence" value="ECO:0007669"/>
    <property type="project" value="UniProtKB-UniRule"/>
</dbReference>
<dbReference type="SUPFAM" id="SSF53448">
    <property type="entry name" value="Nucleotide-diphospho-sugar transferases"/>
    <property type="match status" value="1"/>
</dbReference>
<dbReference type="Gene3D" id="3.90.550.10">
    <property type="entry name" value="Spore Coat Polysaccharide Biosynthesis Protein SpsA, Chain A"/>
    <property type="match status" value="2"/>
</dbReference>
<dbReference type="Pfam" id="PF03071">
    <property type="entry name" value="GNT-I"/>
    <property type="match status" value="2"/>
</dbReference>
<keyword evidence="6" id="KW-0812">Transmembrane</keyword>
<gene>
    <name evidence="18" type="ORF">SETIT_4G270000v2</name>
</gene>
<keyword evidence="9" id="KW-1133">Transmembrane helix</keyword>
<dbReference type="Gene3D" id="3.10.180.20">
    <property type="entry name" value="N-Acetylglucosaminyltransferase I, Domain 2"/>
    <property type="match status" value="1"/>
</dbReference>
<dbReference type="PANTHER" id="PTHR10468:SF0">
    <property type="entry name" value="ALPHA-1,3-MANNOSYL-GLYCOPROTEIN 2-BETA-N-ACETYLGLUCOSAMINYLTRANSFERASE"/>
    <property type="match status" value="1"/>
</dbReference>
<evidence type="ECO:0000256" key="12">
    <source>
        <dbReference type="ARBA" id="ARBA00023211"/>
    </source>
</evidence>
<evidence type="ECO:0000313" key="18">
    <source>
        <dbReference type="EMBL" id="RCV23071.1"/>
    </source>
</evidence>
<keyword evidence="7 16" id="KW-0479">Metal-binding</keyword>
<keyword evidence="11" id="KW-0472">Membrane</keyword>
<comment type="similarity">
    <text evidence="3 16">Belongs to the glycosyltransferase 13 family.</text>
</comment>
<dbReference type="InterPro" id="IPR052261">
    <property type="entry name" value="Glycosyltransferase_13"/>
</dbReference>
<dbReference type="GO" id="GO:0030145">
    <property type="term" value="F:manganese ion binding"/>
    <property type="evidence" value="ECO:0007669"/>
    <property type="project" value="UniProtKB-UniRule"/>
</dbReference>
<evidence type="ECO:0000256" key="3">
    <source>
        <dbReference type="ARBA" id="ARBA00006492"/>
    </source>
</evidence>
<evidence type="ECO:0000256" key="14">
    <source>
        <dbReference type="ARBA" id="ARBA00041712"/>
    </source>
</evidence>
<evidence type="ECO:0000256" key="11">
    <source>
        <dbReference type="ARBA" id="ARBA00023136"/>
    </source>
</evidence>
<evidence type="ECO:0000256" key="8">
    <source>
        <dbReference type="ARBA" id="ARBA00022968"/>
    </source>
</evidence>
<dbReference type="OrthoDB" id="440755at2759"/>
<dbReference type="PANTHER" id="PTHR10468">
    <property type="entry name" value="PROTEIN O-LINKED-MANNOSE BETA-1,2-N-ACETYLGLUCOSAMINYLTRANSFERASE 1/ALPHA-1,3-MANNOSYL-GLYCOPROTEIN 2-BETA-N-ACETYLGLUCOSAMINYLTRANSFERASE"/>
    <property type="match status" value="1"/>
</dbReference>
<evidence type="ECO:0000256" key="7">
    <source>
        <dbReference type="ARBA" id="ARBA00022723"/>
    </source>
</evidence>
<dbReference type="FunFam" id="3.10.180.20:FF:000002">
    <property type="entry name" value="Alpha-1,3-mannosyl-glycoprotein 2-beta-N-acetylglucosaminyltransferase"/>
    <property type="match status" value="1"/>
</dbReference>
<organism evidence="18">
    <name type="scientific">Setaria italica</name>
    <name type="common">Foxtail millet</name>
    <name type="synonym">Panicum italicum</name>
    <dbReference type="NCBI Taxonomy" id="4555"/>
    <lineage>
        <taxon>Eukaryota</taxon>
        <taxon>Viridiplantae</taxon>
        <taxon>Streptophyta</taxon>
        <taxon>Embryophyta</taxon>
        <taxon>Tracheophyta</taxon>
        <taxon>Spermatophyta</taxon>
        <taxon>Magnoliopsida</taxon>
        <taxon>Liliopsida</taxon>
        <taxon>Poales</taxon>
        <taxon>Poaceae</taxon>
        <taxon>PACMAD clade</taxon>
        <taxon>Panicoideae</taxon>
        <taxon>Panicodae</taxon>
        <taxon>Paniceae</taxon>
        <taxon>Cenchrinae</taxon>
        <taxon>Setaria</taxon>
    </lineage>
</organism>
<dbReference type="UniPathway" id="UPA00378"/>
<comment type="cofactor">
    <cofactor evidence="16">
        <name>Mn(2+)</name>
        <dbReference type="ChEBI" id="CHEBI:29035"/>
    </cofactor>
    <text evidence="16">The cofactor is mostly bound to the substrate.</text>
</comment>
<reference evidence="18" key="2">
    <citation type="submission" date="2015-07" db="EMBL/GenBank/DDBJ databases">
        <authorList>
            <person name="Noorani M."/>
        </authorList>
    </citation>
    <scope>NUCLEOTIDE SEQUENCE</scope>
    <source>
        <strain evidence="18">Yugu1</strain>
    </source>
</reference>
<sequence length="414" mass="48019">MARSPCDLRLLLLAAAAAFIYIQVRLFATQSHYADRLAEAERSENQCTSQLKSLIDQVSMQQEKIVALEEMKIRQDEERAQLKILIQDLEKRSVQKLLNKNVVPVAAVVIMACNRPDYLERTVESILKYQTSVASKFPLFISQDGTNGAVKKKALDYKQITYMQHMDLEPVRAERPGELTAYYKIAKHYKWALDQLFIKHNFARVIILEDDMEIAPDFFDYFEAAAKLLDNDKTIMAVSSWNDNGQKQFVNDPNFTYWDDWVRLKEVHGNRQFIHPEICRTYNFGKHGSSLGQFFEQYLEPIKLNDVHIDWNSEDLSYLREDKFLTKFGKEVASAMPLHGSDAVLKAQNMAADVRIQYNDQEDFEQIARQFGIFEEWKDGIPRTAYKGVVVFRYKSSPRRIFLVSPDSLRQLGV</sequence>
<evidence type="ECO:0000256" key="6">
    <source>
        <dbReference type="ARBA" id="ARBA00022692"/>
    </source>
</evidence>
<evidence type="ECO:0000256" key="15">
    <source>
        <dbReference type="ARBA" id="ARBA00049421"/>
    </source>
</evidence>
<dbReference type="InterPro" id="IPR029044">
    <property type="entry name" value="Nucleotide-diphossugar_trans"/>
</dbReference>
<evidence type="ECO:0000256" key="9">
    <source>
        <dbReference type="ARBA" id="ARBA00022989"/>
    </source>
</evidence>
<evidence type="ECO:0000256" key="5">
    <source>
        <dbReference type="ARBA" id="ARBA00022679"/>
    </source>
</evidence>
<evidence type="ECO:0000256" key="4">
    <source>
        <dbReference type="ARBA" id="ARBA00022676"/>
    </source>
</evidence>
<evidence type="ECO:0000256" key="1">
    <source>
        <dbReference type="ARBA" id="ARBA00004323"/>
    </source>
</evidence>
<dbReference type="EC" id="2.4.1.101" evidence="13 16"/>
<reference evidence="18" key="1">
    <citation type="journal article" date="2012" name="Nat. Biotechnol.">
        <title>Reference genome sequence of the model plant Setaria.</title>
        <authorList>
            <person name="Bennetzen J.L."/>
            <person name="Schmutz J."/>
            <person name="Wang H."/>
            <person name="Percifield R."/>
            <person name="Hawkins J."/>
            <person name="Pontaroli A.C."/>
            <person name="Estep M."/>
            <person name="Feng L."/>
            <person name="Vaughn J.N."/>
            <person name="Grimwood J."/>
            <person name="Jenkins J."/>
            <person name="Barry K."/>
            <person name="Lindquist E."/>
            <person name="Hellsten U."/>
            <person name="Deshpande S."/>
            <person name="Wang X."/>
            <person name="Wu X."/>
            <person name="Mitros T."/>
            <person name="Triplett J."/>
            <person name="Yang X."/>
            <person name="Ye C.Y."/>
            <person name="Mauro-Herrera M."/>
            <person name="Wang L."/>
            <person name="Li P."/>
            <person name="Sharma M."/>
            <person name="Sharma R."/>
            <person name="Ronald P.C."/>
            <person name="Panaud O."/>
            <person name="Kellogg E.A."/>
            <person name="Brutnell T.P."/>
            <person name="Doust A.N."/>
            <person name="Tuskan G.A."/>
            <person name="Rokhsar D."/>
            <person name="Devos K.M."/>
        </authorList>
    </citation>
    <scope>NUCLEOTIDE SEQUENCE [LARGE SCALE GENOMIC DNA]</scope>
    <source>
        <strain evidence="18">Yugu1</strain>
    </source>
</reference>
<keyword evidence="4 16" id="KW-0328">Glycosyltransferase</keyword>
<comment type="function">
    <text evidence="16">Initiates complex N-linked carbohydrate formation. Essential for the conversion of high-mannose to hybrid and complex N-glycans.</text>
</comment>
<feature type="coiled-coil region" evidence="17">
    <location>
        <begin position="37"/>
        <end position="92"/>
    </location>
</feature>
<keyword evidence="5" id="KW-0808">Transferase</keyword>
<evidence type="ECO:0000256" key="17">
    <source>
        <dbReference type="SAM" id="Coils"/>
    </source>
</evidence>
<evidence type="ECO:0000256" key="2">
    <source>
        <dbReference type="ARBA" id="ARBA00004922"/>
    </source>
</evidence>
<accession>A0A368QYP8</accession>
<dbReference type="AlphaFoldDB" id="A0A368QYP8"/>
<evidence type="ECO:0000256" key="10">
    <source>
        <dbReference type="ARBA" id="ARBA00023034"/>
    </source>
</evidence>
<keyword evidence="10 16" id="KW-0333">Golgi apparatus</keyword>
<comment type="pathway">
    <text evidence="2 16">Protein modification; protein glycosylation.</text>
</comment>
<dbReference type="EMBL" id="CM003531">
    <property type="protein sequence ID" value="RCV23071.1"/>
    <property type="molecule type" value="Genomic_DNA"/>
</dbReference>
<name>A0A368QYP8_SETIT</name>
<comment type="subcellular location">
    <subcellularLocation>
        <location evidence="1 16">Golgi apparatus membrane</location>
        <topology evidence="1 16">Single-pass type II membrane protein</topology>
    </subcellularLocation>
</comment>
<evidence type="ECO:0000256" key="16">
    <source>
        <dbReference type="RuleBase" id="RU368119"/>
    </source>
</evidence>
<keyword evidence="17" id="KW-0175">Coiled coil</keyword>
<dbReference type="InterPro" id="IPR004139">
    <property type="entry name" value="Glyco_trans_13"/>
</dbReference>
<dbReference type="STRING" id="4555.A0A368QYP8"/>
<keyword evidence="12 16" id="KW-0464">Manganese</keyword>
<keyword evidence="8 16" id="KW-0735">Signal-anchor</keyword>
<comment type="catalytic activity">
    <reaction evidence="15 16">
        <text>N(4)-(alpha-D-Man-(1-&gt;3)-[alpha-D-Man-(1-&gt;3)-[alpha-D-Man-(1-&gt;6)]-alpha-D-Man-(1-&gt;6)]-beta-D-Man-(1-&gt;4)-beta-D-GlcNAc-(1-&gt;4)-beta-D-GlcNAc)-L-asparaginyl-[protein] (N-glucan mannose isomer 5A1,2) + UDP-N-acetyl-alpha-D-glucosamine = N(4)-{beta-D-GlcNAc-(1-&gt;2)-alpha-D-Man-(1-&gt;3)-[alpha-D-Man-(1-&gt;3)-[alpha-D-Man-(1-&gt;6)]-alpha-D-Man-(1-&gt;6)]-beta-D-Man-(1-&gt;4)-beta-D-GlcNAc-(1-&gt;4)-beta-D-GlcNAc}-L-asparaginyl-[protein] + UDP + H(+)</text>
        <dbReference type="Rhea" id="RHEA:11456"/>
        <dbReference type="Rhea" id="RHEA-COMP:14367"/>
        <dbReference type="Rhea" id="RHEA-COMP:14368"/>
        <dbReference type="ChEBI" id="CHEBI:15378"/>
        <dbReference type="ChEBI" id="CHEBI:57705"/>
        <dbReference type="ChEBI" id="CHEBI:58223"/>
        <dbReference type="ChEBI" id="CHEBI:59087"/>
        <dbReference type="ChEBI" id="CHEBI:60625"/>
        <dbReference type="EC" id="2.4.1.101"/>
    </reaction>
</comment>
<proteinExistence type="inferred from homology"/>
<protein>
    <recommendedName>
        <fullName evidence="13 16">Alpha-1,3-mannosyl-glycoprotein 2-beta-N-acetylglucosaminyltransferase</fullName>
        <shortName evidence="16">GNT-I</shortName>
        <shortName evidence="16">GlcNAc-T I</shortName>
        <ecNumber evidence="13 16">2.4.1.101</ecNumber>
    </recommendedName>
    <alternativeName>
        <fullName evidence="14 16">N-glycosyl-oligosaccharide-glycoprotein N-acetylglucosaminyltransferase I</fullName>
    </alternativeName>
</protein>